<dbReference type="GO" id="GO:0016740">
    <property type="term" value="F:transferase activity"/>
    <property type="evidence" value="ECO:0007669"/>
    <property type="project" value="UniProtKB-KW"/>
</dbReference>
<dbReference type="AlphaFoldDB" id="A0A4R1RTT0"/>
<evidence type="ECO:0000256" key="1">
    <source>
        <dbReference type="PROSITE-ProRule" id="PRU00339"/>
    </source>
</evidence>
<keyword evidence="4" id="KW-1185">Reference proteome</keyword>
<dbReference type="InterPro" id="IPR029044">
    <property type="entry name" value="Nucleotide-diphossugar_trans"/>
</dbReference>
<dbReference type="SUPFAM" id="SSF48452">
    <property type="entry name" value="TPR-like"/>
    <property type="match status" value="1"/>
</dbReference>
<comment type="caution">
    <text evidence="3">The sequence shown here is derived from an EMBL/GenBank/DDBJ whole genome shotgun (WGS) entry which is preliminary data.</text>
</comment>
<dbReference type="Gene3D" id="3.90.550.10">
    <property type="entry name" value="Spore Coat Polysaccharide Biosynthesis Protein SpsA, Chain A"/>
    <property type="match status" value="1"/>
</dbReference>
<evidence type="ECO:0000313" key="3">
    <source>
        <dbReference type="EMBL" id="TCL69953.1"/>
    </source>
</evidence>
<keyword evidence="1" id="KW-0802">TPR repeat</keyword>
<dbReference type="Proteomes" id="UP000295008">
    <property type="component" value="Unassembled WGS sequence"/>
</dbReference>
<dbReference type="InterPro" id="IPR001173">
    <property type="entry name" value="Glyco_trans_2-like"/>
</dbReference>
<gene>
    <name evidence="3" type="ORF">EDC14_101175</name>
</gene>
<dbReference type="InterPro" id="IPR019734">
    <property type="entry name" value="TPR_rpt"/>
</dbReference>
<dbReference type="SMART" id="SM00028">
    <property type="entry name" value="TPR"/>
    <property type="match status" value="3"/>
</dbReference>
<dbReference type="RefSeq" id="WP_132014276.1">
    <property type="nucleotide sequence ID" value="NZ_SLUN01000011.1"/>
</dbReference>
<feature type="repeat" description="TPR" evidence="1">
    <location>
        <begin position="268"/>
        <end position="301"/>
    </location>
</feature>
<sequence length="595" mass="66858">MKPSLSAVLIVKNEQQNLARCLHSLSGQVDEIVIVDTGSQDGTIAVARQFTERIYEYAWHQDFSAARNYGLSRASGDWILSLDADETLDSSQGGLDALLAADSGLDAYFLPLYNQNPATRESTVHQVLRLFRNTPEYRFQGSIHEQIIIQDPKRVGLAVHPIIRHHAAGERERNRKRGRNLALLRRQLGTDPVNPFLQYYLGLEWLGLNQPARALPLLEDACRAMAEDQIIFRTPALHYYITALKAVGRVDEALALCLAETERYPNYADLFFHGGLLLEAGGEYQIAMDWFEEAVRSGPPPPFFFHTQGCASFLALFHIGYCQEQLGKRKQAIRSYREALNNHSDAFFVIYPLFLAVLNELGAEPARDYFLRNGDLRDGQRGAILAELFFEAGHPGIAARCLEDPEIRRHVQPAQTVHWLLFSGQPGAALAELNQLTHRENPPEPLLEERVGALLLTANYSAAKRDALLLWRLPGSRIQAIAYLNLIHWVTHCRLGCRPEAASQPVIIKTLVELVENCLKARAAEKLVTASPYEGLIVHTLNVLARLSFRGPVALDAYFRQKAELWRKLCQFRTGMKGDLTGVRHFGELVCDRQG</sequence>
<feature type="domain" description="Glycosyltransferase 2-like" evidence="2">
    <location>
        <begin position="6"/>
        <end position="91"/>
    </location>
</feature>
<dbReference type="Pfam" id="PF00535">
    <property type="entry name" value="Glycos_transf_2"/>
    <property type="match status" value="1"/>
</dbReference>
<dbReference type="PANTHER" id="PTHR43630">
    <property type="entry name" value="POLY-BETA-1,6-N-ACETYL-D-GLUCOSAMINE SYNTHASE"/>
    <property type="match status" value="1"/>
</dbReference>
<protein>
    <submittedName>
        <fullName evidence="3">Glycosyl transferase family 2</fullName>
    </submittedName>
</protein>
<evidence type="ECO:0000259" key="2">
    <source>
        <dbReference type="Pfam" id="PF00535"/>
    </source>
</evidence>
<dbReference type="OrthoDB" id="9815923at2"/>
<proteinExistence type="predicted"/>
<evidence type="ECO:0000313" key="4">
    <source>
        <dbReference type="Proteomes" id="UP000295008"/>
    </source>
</evidence>
<dbReference type="Gene3D" id="1.25.40.10">
    <property type="entry name" value="Tetratricopeptide repeat domain"/>
    <property type="match status" value="1"/>
</dbReference>
<reference evidence="3 4" key="1">
    <citation type="submission" date="2019-03" db="EMBL/GenBank/DDBJ databases">
        <title>Genomic Encyclopedia of Type Strains, Phase IV (KMG-IV): sequencing the most valuable type-strain genomes for metagenomic binning, comparative biology and taxonomic classification.</title>
        <authorList>
            <person name="Goeker M."/>
        </authorList>
    </citation>
    <scope>NUCLEOTIDE SEQUENCE [LARGE SCALE GENOMIC DNA]</scope>
    <source>
        <strain evidence="3 4">LX-B</strain>
    </source>
</reference>
<dbReference type="PANTHER" id="PTHR43630:SF2">
    <property type="entry name" value="GLYCOSYLTRANSFERASE"/>
    <property type="match status" value="1"/>
</dbReference>
<keyword evidence="3" id="KW-0808">Transferase</keyword>
<accession>A0A4R1RTT0</accession>
<dbReference type="EMBL" id="SLUN01000011">
    <property type="protein sequence ID" value="TCL69953.1"/>
    <property type="molecule type" value="Genomic_DNA"/>
</dbReference>
<dbReference type="InterPro" id="IPR011990">
    <property type="entry name" value="TPR-like_helical_dom_sf"/>
</dbReference>
<organism evidence="3 4">
    <name type="scientific">Hydrogenispora ethanolica</name>
    <dbReference type="NCBI Taxonomy" id="1082276"/>
    <lineage>
        <taxon>Bacteria</taxon>
        <taxon>Bacillati</taxon>
        <taxon>Bacillota</taxon>
        <taxon>Hydrogenispora</taxon>
    </lineage>
</organism>
<dbReference type="CDD" id="cd02511">
    <property type="entry name" value="Beta4Glucosyltransferase"/>
    <property type="match status" value="1"/>
</dbReference>
<dbReference type="PROSITE" id="PS50005">
    <property type="entry name" value="TPR"/>
    <property type="match status" value="1"/>
</dbReference>
<dbReference type="SUPFAM" id="SSF53448">
    <property type="entry name" value="Nucleotide-diphospho-sugar transferases"/>
    <property type="match status" value="1"/>
</dbReference>
<name>A0A4R1RTT0_HYDET</name>